<comment type="catalytic activity">
    <reaction evidence="18">
        <text>3 Na(+)(out) + phosphate(out) = 3 Na(+)(in) + phosphate(in)</text>
        <dbReference type="Rhea" id="RHEA:71255"/>
        <dbReference type="ChEBI" id="CHEBI:29101"/>
        <dbReference type="ChEBI" id="CHEBI:43474"/>
    </reaction>
    <physiologicalReaction direction="left-to-right" evidence="18">
        <dbReference type="Rhea" id="RHEA:71256"/>
    </physiologicalReaction>
</comment>
<dbReference type="Pfam" id="PF02690">
    <property type="entry name" value="Na_Pi_cotrans"/>
    <property type="match status" value="2"/>
</dbReference>
<comment type="subunit">
    <text evidence="20">Interacts via its C-terminal region with NHERF4. Interacts with NHERF1. Interacts with TMEM174; regulates SLC34A1 internalization by PTH and FGF23.</text>
</comment>
<proteinExistence type="inferred from homology"/>
<dbReference type="GO" id="GO:0044341">
    <property type="term" value="P:sodium-dependent phosphate transport"/>
    <property type="evidence" value="ECO:0007669"/>
    <property type="project" value="InterPro"/>
</dbReference>
<keyword evidence="9 22" id="KW-1133">Transmembrane helix</keyword>
<feature type="transmembrane region" description="Helical" evidence="22">
    <location>
        <begin position="441"/>
        <end position="461"/>
    </location>
</feature>
<sequence length="669" mass="72633">MPSRSITMASSGRKQAINCHGLMIQGTQLSSQPKLPQEEDRESGIGSTLDLSSSFEIHNQHTKHQTSCVSPREEDRLDIEKESSSQTTAVTSNKIPQLLINLSKIPLLLILLFLFVCSLDTLSSAFQLVGGKVAGDIFQDNAVLSNPVAGLVVGILVTVLVQSSSTSTSIVVSLVASGLLEVRSAVPIIMGSNIGTSVTNTLVAMMQAAERNEFKRAFAGATIHDCFNWLSVLVLLPLEVASGFITKLSLLLVSSFKLHPGEEAPELLKVITEPVTKLIIQLDKCVITGIAMGNEDMRNRSLVKEWCQTDLVMSTGNVSTANCGSRHDLSQSPLKCTHLFVSTGLSDLTVGLILLAGSLAVLCTCLLLLVKLLNSLLKGQVAKVIHKVINTDLPYPCGWLSGYMAMFVGAGITFVVQSSSVFTSALTPLIGIGVISLERAYPLTLGSNIGTTATALLAALASPGNKLAAAIQIALCHLFFNVFGIMLWYPLPFTRLPIRMARVLGERTAKYRWFAVLYLLLCFVLLPSLVLGLSLAGWRVMAGIGAPFLCLTIFISMINVMQARTPRHLPTKLQSWDFLPQWMHSLKPLDRLITKATACRCEEGQGEEEEEEEEHISTPKTSVNTQEESARRKAQLAYDNPVLDYLDESRPGVKVFKLKGLERCNSTPL</sequence>
<feature type="transmembrane region" description="Helical" evidence="22">
    <location>
        <begin position="467"/>
        <end position="491"/>
    </location>
</feature>
<evidence type="ECO:0000256" key="8">
    <source>
        <dbReference type="ARBA" id="ARBA00022847"/>
    </source>
</evidence>
<evidence type="ECO:0000256" key="21">
    <source>
        <dbReference type="SAM" id="MobiDB-lite"/>
    </source>
</evidence>
<evidence type="ECO:0000256" key="18">
    <source>
        <dbReference type="ARBA" id="ARBA00034042"/>
    </source>
</evidence>
<dbReference type="GO" id="GO:0030643">
    <property type="term" value="P:intracellular phosphate ion homeostasis"/>
    <property type="evidence" value="ECO:0007669"/>
    <property type="project" value="TreeGrafter"/>
</dbReference>
<reference evidence="23 24" key="1">
    <citation type="journal article" date="2023" name="Mol. Biol. Evol.">
        <title>Genomics of Secondarily Temperate Adaptation in the Only Non-Antarctic Icefish.</title>
        <authorList>
            <person name="Rivera-Colon A.G."/>
            <person name="Rayamajhi N."/>
            <person name="Minhas B.F."/>
            <person name="Madrigal G."/>
            <person name="Bilyk K.T."/>
            <person name="Yoon V."/>
            <person name="Hune M."/>
            <person name="Gregory S."/>
            <person name="Cheng C.H.C."/>
            <person name="Catchen J.M."/>
        </authorList>
    </citation>
    <scope>NUCLEOTIDE SEQUENCE [LARGE SCALE GENOMIC DNA]</scope>
    <source>
        <tissue evidence="23">White muscle</tissue>
    </source>
</reference>
<feature type="transmembrane region" description="Helical" evidence="22">
    <location>
        <begin position="348"/>
        <end position="370"/>
    </location>
</feature>
<dbReference type="Proteomes" id="UP001331515">
    <property type="component" value="Unassembled WGS sequence"/>
</dbReference>
<keyword evidence="10" id="KW-0406">Ion transport</keyword>
<keyword evidence="5" id="KW-1003">Cell membrane</keyword>
<dbReference type="AlphaFoldDB" id="A0AAN8DLF2"/>
<feature type="region of interest" description="Disordered" evidence="21">
    <location>
        <begin position="60"/>
        <end position="86"/>
    </location>
</feature>
<evidence type="ECO:0000256" key="4">
    <source>
        <dbReference type="ARBA" id="ARBA00022448"/>
    </source>
</evidence>
<keyword evidence="11 22" id="KW-0472">Membrane</keyword>
<evidence type="ECO:0000256" key="10">
    <source>
        <dbReference type="ARBA" id="ARBA00023065"/>
    </source>
</evidence>
<dbReference type="NCBIfam" id="TIGR01013">
    <property type="entry name" value="2a58"/>
    <property type="match status" value="1"/>
</dbReference>
<accession>A0AAN8DLF2</accession>
<dbReference type="PANTHER" id="PTHR10010:SF21">
    <property type="entry name" value="SODIUM-DEPENDENT PHOSPHATE TRANSPORT PROTEIN 2A"/>
    <property type="match status" value="1"/>
</dbReference>
<feature type="transmembrane region" description="Helical" evidence="22">
    <location>
        <begin position="107"/>
        <end position="129"/>
    </location>
</feature>
<feature type="transmembrane region" description="Helical" evidence="22">
    <location>
        <begin position="149"/>
        <end position="176"/>
    </location>
</feature>
<evidence type="ECO:0000256" key="13">
    <source>
        <dbReference type="ARBA" id="ARBA00023180"/>
    </source>
</evidence>
<evidence type="ECO:0000256" key="20">
    <source>
        <dbReference type="ARBA" id="ARBA00046944"/>
    </source>
</evidence>
<keyword evidence="14" id="KW-0915">Sodium</keyword>
<comment type="caution">
    <text evidence="23">The sequence shown here is derived from an EMBL/GenBank/DDBJ whole genome shotgun (WGS) entry which is preliminary data.</text>
</comment>
<protein>
    <recommendedName>
        <fullName evidence="3">Sodium-dependent phosphate transport protein 2A</fullName>
    </recommendedName>
    <alternativeName>
        <fullName evidence="17">Na(+)-dependent phosphate cotransporter 2A</fullName>
    </alternativeName>
    <alternativeName>
        <fullName evidence="15">Sodium/phosphate cotransporter 2A</fullName>
    </alternativeName>
    <alternativeName>
        <fullName evidence="16">Solute carrier family 34 member 1</fullName>
    </alternativeName>
</protein>
<evidence type="ECO:0000256" key="3">
    <source>
        <dbReference type="ARBA" id="ARBA00020021"/>
    </source>
</evidence>
<dbReference type="GO" id="GO:0005903">
    <property type="term" value="C:brush border"/>
    <property type="evidence" value="ECO:0007669"/>
    <property type="project" value="TreeGrafter"/>
</dbReference>
<evidence type="ECO:0000256" key="7">
    <source>
        <dbReference type="ARBA" id="ARBA00022692"/>
    </source>
</evidence>
<evidence type="ECO:0000256" key="16">
    <source>
        <dbReference type="ARBA" id="ARBA00029764"/>
    </source>
</evidence>
<feature type="region of interest" description="Disordered" evidence="21">
    <location>
        <begin position="603"/>
        <end position="635"/>
    </location>
</feature>
<keyword evidence="12" id="KW-1015">Disulfide bond</keyword>
<dbReference type="NCBIfam" id="NF037997">
    <property type="entry name" value="Na_Pi_symport"/>
    <property type="match status" value="2"/>
</dbReference>
<keyword evidence="7 22" id="KW-0812">Transmembrane</keyword>
<comment type="subcellular location">
    <subcellularLocation>
        <location evidence="1">Apical cell membrane</location>
        <topology evidence="1">Multi-pass membrane protein</topology>
    </subcellularLocation>
</comment>
<feature type="compositionally biased region" description="Polar residues" evidence="21">
    <location>
        <begin position="618"/>
        <end position="627"/>
    </location>
</feature>
<keyword evidence="24" id="KW-1185">Reference proteome</keyword>
<feature type="compositionally biased region" description="Acidic residues" evidence="21">
    <location>
        <begin position="604"/>
        <end position="614"/>
    </location>
</feature>
<evidence type="ECO:0000256" key="1">
    <source>
        <dbReference type="ARBA" id="ARBA00004424"/>
    </source>
</evidence>
<keyword evidence="13" id="KW-0325">Glycoprotein</keyword>
<dbReference type="GO" id="GO:0016324">
    <property type="term" value="C:apical plasma membrane"/>
    <property type="evidence" value="ECO:0007669"/>
    <property type="project" value="UniProtKB-SubCell"/>
</dbReference>
<gene>
    <name evidence="23" type="ORF">CgunFtcFv8_017697</name>
</gene>
<feature type="transmembrane region" description="Helical" evidence="22">
    <location>
        <begin position="188"/>
        <end position="209"/>
    </location>
</feature>
<comment type="function">
    <text evidence="19">Involved in actively transporting phosphate into cells via Na(+) cotransport in the renal brush border membrane. The cotransport has a Na(+):Pi stoichiometry of 3:1 and is electrogenic.</text>
</comment>
<feature type="transmembrane region" description="Helical" evidence="22">
    <location>
        <begin position="229"/>
        <end position="253"/>
    </location>
</feature>
<feature type="transmembrane region" description="Helical" evidence="22">
    <location>
        <begin position="403"/>
        <end position="429"/>
    </location>
</feature>
<evidence type="ECO:0000256" key="17">
    <source>
        <dbReference type="ARBA" id="ARBA00031850"/>
    </source>
</evidence>
<keyword evidence="8" id="KW-0769">Symport</keyword>
<evidence type="ECO:0000256" key="19">
    <source>
        <dbReference type="ARBA" id="ARBA00045420"/>
    </source>
</evidence>
<feature type="transmembrane region" description="Helical" evidence="22">
    <location>
        <begin position="511"/>
        <end position="534"/>
    </location>
</feature>
<feature type="compositionally biased region" description="Basic and acidic residues" evidence="21">
    <location>
        <begin position="71"/>
        <end position="83"/>
    </location>
</feature>
<dbReference type="EMBL" id="JAURVH010001520">
    <property type="protein sequence ID" value="KAK5925151.1"/>
    <property type="molecule type" value="Genomic_DNA"/>
</dbReference>
<evidence type="ECO:0000256" key="5">
    <source>
        <dbReference type="ARBA" id="ARBA00022475"/>
    </source>
</evidence>
<keyword evidence="6" id="KW-0597">Phosphoprotein</keyword>
<keyword evidence="14" id="KW-0739">Sodium transport</keyword>
<evidence type="ECO:0000256" key="2">
    <source>
        <dbReference type="ARBA" id="ARBA00005808"/>
    </source>
</evidence>
<comment type="similarity">
    <text evidence="2">Belongs to the SLC34A transporter family.</text>
</comment>
<evidence type="ECO:0000256" key="6">
    <source>
        <dbReference type="ARBA" id="ARBA00022553"/>
    </source>
</evidence>
<dbReference type="GO" id="GO:0031982">
    <property type="term" value="C:vesicle"/>
    <property type="evidence" value="ECO:0007669"/>
    <property type="project" value="TreeGrafter"/>
</dbReference>
<evidence type="ECO:0000313" key="24">
    <source>
        <dbReference type="Proteomes" id="UP001331515"/>
    </source>
</evidence>
<feature type="transmembrane region" description="Helical" evidence="22">
    <location>
        <begin position="540"/>
        <end position="560"/>
    </location>
</feature>
<organism evidence="23 24">
    <name type="scientific">Champsocephalus gunnari</name>
    <name type="common">Mackerel icefish</name>
    <dbReference type="NCBI Taxonomy" id="52237"/>
    <lineage>
        <taxon>Eukaryota</taxon>
        <taxon>Metazoa</taxon>
        <taxon>Chordata</taxon>
        <taxon>Craniata</taxon>
        <taxon>Vertebrata</taxon>
        <taxon>Euteleostomi</taxon>
        <taxon>Actinopterygii</taxon>
        <taxon>Neopterygii</taxon>
        <taxon>Teleostei</taxon>
        <taxon>Neoteleostei</taxon>
        <taxon>Acanthomorphata</taxon>
        <taxon>Eupercaria</taxon>
        <taxon>Perciformes</taxon>
        <taxon>Notothenioidei</taxon>
        <taxon>Channichthyidae</taxon>
        <taxon>Champsocephalus</taxon>
    </lineage>
</organism>
<dbReference type="PANTHER" id="PTHR10010">
    <property type="entry name" value="SOLUTE CARRIER FAMILY 34 SODIUM PHOSPHATE , MEMBER 2-RELATED"/>
    <property type="match status" value="1"/>
</dbReference>
<dbReference type="GO" id="GO:0005436">
    <property type="term" value="F:sodium:phosphate symporter activity"/>
    <property type="evidence" value="ECO:0007669"/>
    <property type="project" value="InterPro"/>
</dbReference>
<evidence type="ECO:0000256" key="22">
    <source>
        <dbReference type="SAM" id="Phobius"/>
    </source>
</evidence>
<dbReference type="InterPro" id="IPR003841">
    <property type="entry name" value="Na/Pi_transpt"/>
</dbReference>
<evidence type="ECO:0000256" key="11">
    <source>
        <dbReference type="ARBA" id="ARBA00023136"/>
    </source>
</evidence>
<name>A0AAN8DLF2_CHAGU</name>
<evidence type="ECO:0000313" key="23">
    <source>
        <dbReference type="EMBL" id="KAK5925151.1"/>
    </source>
</evidence>
<evidence type="ECO:0000256" key="9">
    <source>
        <dbReference type="ARBA" id="ARBA00022989"/>
    </source>
</evidence>
<keyword evidence="4" id="KW-0813">Transport</keyword>
<evidence type="ECO:0000256" key="12">
    <source>
        <dbReference type="ARBA" id="ARBA00023157"/>
    </source>
</evidence>
<evidence type="ECO:0000256" key="14">
    <source>
        <dbReference type="ARBA" id="ARBA00023201"/>
    </source>
</evidence>
<evidence type="ECO:0000256" key="15">
    <source>
        <dbReference type="ARBA" id="ARBA00029614"/>
    </source>
</evidence>